<evidence type="ECO:0000256" key="2">
    <source>
        <dbReference type="ARBA" id="ARBA00022448"/>
    </source>
</evidence>
<feature type="transmembrane region" description="Helical" evidence="7">
    <location>
        <begin position="290"/>
        <end position="307"/>
    </location>
</feature>
<keyword evidence="9" id="KW-1185">Reference proteome</keyword>
<feature type="transmembrane region" description="Helical" evidence="7">
    <location>
        <begin position="175"/>
        <end position="197"/>
    </location>
</feature>
<feature type="transmembrane region" description="Helical" evidence="7">
    <location>
        <begin position="353"/>
        <end position="374"/>
    </location>
</feature>
<feature type="transmembrane region" description="Helical" evidence="7">
    <location>
        <begin position="96"/>
        <end position="117"/>
    </location>
</feature>
<feature type="transmembrane region" description="Helical" evidence="7">
    <location>
        <begin position="218"/>
        <end position="244"/>
    </location>
</feature>
<dbReference type="InterPro" id="IPR011701">
    <property type="entry name" value="MFS"/>
</dbReference>
<dbReference type="SUPFAM" id="SSF103473">
    <property type="entry name" value="MFS general substrate transporter"/>
    <property type="match status" value="1"/>
</dbReference>
<feature type="transmembrane region" description="Helical" evidence="7">
    <location>
        <begin position="150"/>
        <end position="169"/>
    </location>
</feature>
<organism evidence="8 9">
    <name type="scientific">Phytohabitans suffuscus</name>
    <dbReference type="NCBI Taxonomy" id="624315"/>
    <lineage>
        <taxon>Bacteria</taxon>
        <taxon>Bacillati</taxon>
        <taxon>Actinomycetota</taxon>
        <taxon>Actinomycetes</taxon>
        <taxon>Micromonosporales</taxon>
        <taxon>Micromonosporaceae</taxon>
    </lineage>
</organism>
<feature type="transmembrane region" description="Helical" evidence="7">
    <location>
        <begin position="24"/>
        <end position="45"/>
    </location>
</feature>
<evidence type="ECO:0000256" key="1">
    <source>
        <dbReference type="ARBA" id="ARBA00004651"/>
    </source>
</evidence>
<dbReference type="KEGG" id="psuu:Psuf_070140"/>
<keyword evidence="2" id="KW-0813">Transport</keyword>
<dbReference type="EMBL" id="AP022871">
    <property type="protein sequence ID" value="BCB89701.1"/>
    <property type="molecule type" value="Genomic_DNA"/>
</dbReference>
<feature type="transmembrane region" description="Helical" evidence="7">
    <location>
        <begin position="380"/>
        <end position="399"/>
    </location>
</feature>
<gene>
    <name evidence="8" type="ORF">Psuf_070140</name>
</gene>
<reference evidence="8 9" key="1">
    <citation type="submission" date="2020-03" db="EMBL/GenBank/DDBJ databases">
        <title>Whole genome shotgun sequence of Phytohabitans suffuscus NBRC 105367.</title>
        <authorList>
            <person name="Komaki H."/>
            <person name="Tamura T."/>
        </authorList>
    </citation>
    <scope>NUCLEOTIDE SEQUENCE [LARGE SCALE GENOMIC DNA]</scope>
    <source>
        <strain evidence="8 9">NBRC 105367</strain>
    </source>
</reference>
<comment type="subcellular location">
    <subcellularLocation>
        <location evidence="1">Cell membrane</location>
        <topology evidence="1">Multi-pass membrane protein</topology>
    </subcellularLocation>
</comment>
<evidence type="ECO:0000256" key="4">
    <source>
        <dbReference type="ARBA" id="ARBA00022692"/>
    </source>
</evidence>
<dbReference type="GO" id="GO:0005886">
    <property type="term" value="C:plasma membrane"/>
    <property type="evidence" value="ECO:0007669"/>
    <property type="project" value="UniProtKB-SubCell"/>
</dbReference>
<name>A0A6F8YV33_9ACTN</name>
<dbReference type="PANTHER" id="PTHR23517">
    <property type="entry name" value="RESISTANCE PROTEIN MDTM, PUTATIVE-RELATED-RELATED"/>
    <property type="match status" value="1"/>
</dbReference>
<evidence type="ECO:0000256" key="6">
    <source>
        <dbReference type="ARBA" id="ARBA00023136"/>
    </source>
</evidence>
<dbReference type="Gene3D" id="1.20.1250.20">
    <property type="entry name" value="MFS general substrate transporter like domains"/>
    <property type="match status" value="1"/>
</dbReference>
<evidence type="ECO:0000313" key="8">
    <source>
        <dbReference type="EMBL" id="BCB89701.1"/>
    </source>
</evidence>
<dbReference type="AlphaFoldDB" id="A0A6F8YV33"/>
<keyword evidence="3" id="KW-1003">Cell membrane</keyword>
<evidence type="ECO:0000256" key="5">
    <source>
        <dbReference type="ARBA" id="ARBA00022989"/>
    </source>
</evidence>
<evidence type="ECO:0000256" key="3">
    <source>
        <dbReference type="ARBA" id="ARBA00022475"/>
    </source>
</evidence>
<keyword evidence="5 7" id="KW-1133">Transmembrane helix</keyword>
<dbReference type="PANTHER" id="PTHR23517:SF2">
    <property type="entry name" value="MULTIDRUG RESISTANCE PROTEIN MDTH"/>
    <property type="match status" value="1"/>
</dbReference>
<dbReference type="GO" id="GO:0022857">
    <property type="term" value="F:transmembrane transporter activity"/>
    <property type="evidence" value="ECO:0007669"/>
    <property type="project" value="InterPro"/>
</dbReference>
<keyword evidence="4 7" id="KW-0812">Transmembrane</keyword>
<protein>
    <submittedName>
        <fullName evidence="8">MFS transporter</fullName>
    </submittedName>
</protein>
<dbReference type="InterPro" id="IPR036259">
    <property type="entry name" value="MFS_trans_sf"/>
</dbReference>
<evidence type="ECO:0000313" key="9">
    <source>
        <dbReference type="Proteomes" id="UP000503011"/>
    </source>
</evidence>
<feature type="transmembrane region" description="Helical" evidence="7">
    <location>
        <begin position="57"/>
        <end position="76"/>
    </location>
</feature>
<dbReference type="Proteomes" id="UP000503011">
    <property type="component" value="Chromosome"/>
</dbReference>
<accession>A0A6F8YV33</accession>
<keyword evidence="6 7" id="KW-0472">Membrane</keyword>
<evidence type="ECO:0000256" key="7">
    <source>
        <dbReference type="SAM" id="Phobius"/>
    </source>
</evidence>
<dbReference type="Pfam" id="PF07690">
    <property type="entry name" value="MFS_1"/>
    <property type="match status" value="1"/>
</dbReference>
<feature type="transmembrane region" description="Helical" evidence="7">
    <location>
        <begin position="250"/>
        <end position="269"/>
    </location>
</feature>
<dbReference type="InterPro" id="IPR050171">
    <property type="entry name" value="MFS_Transporters"/>
</dbReference>
<reference evidence="8 9" key="2">
    <citation type="submission" date="2020-03" db="EMBL/GenBank/DDBJ databases">
        <authorList>
            <person name="Ichikawa N."/>
            <person name="Kimura A."/>
            <person name="Kitahashi Y."/>
            <person name="Uohara A."/>
        </authorList>
    </citation>
    <scope>NUCLEOTIDE SEQUENCE [LARGE SCALE GENOMIC DNA]</scope>
    <source>
        <strain evidence="8 9">NBRC 105367</strain>
    </source>
</reference>
<sequence length="418" mass="43750">MPRLNPVSAITSLFPAEPGPRRSYAVATLINSFGSGLLLVSLPLYLTRIVELSAAEVGIGLTIAATVTLVVGLPIGELADRRGPLQVAKAMLLLQAAATVAFLFVDSFLVFVVVAIVDTVAARAVITAEGALLRRVAGEEAAAYRSSTHAITNVGFTVGFACCGIAIQLNTATAYHVLIIVDALTFLTAWAVLRGLPRYEPLPKPETGPRWGVLRDRAFVAFAVLGAASSLQFTVLTLLLPLWVADRTDAPRWSIPLSLAINTVLVVWFQVRLGGKVQTIRQGGQAWQRAGVFFLFSCSVLGLAAGLPTWAALLLVVAAVCLHTFGEILHMAAGFALSMGLPPAHAQGQYDGFLGIIGGIGAAAAPALLLGPVMSLGKPGMIGLGVFFVLTCALMPAVARWGERTRPQAPSDLAAVAD</sequence>
<proteinExistence type="predicted"/>
<feature type="transmembrane region" description="Helical" evidence="7">
    <location>
        <begin position="313"/>
        <end position="341"/>
    </location>
</feature>